<evidence type="ECO:0000313" key="1">
    <source>
        <dbReference type="EMBL" id="QAT18059.1"/>
    </source>
</evidence>
<name>A0A410P767_VELA1</name>
<dbReference type="Pfam" id="PF04343">
    <property type="entry name" value="DUF488"/>
    <property type="match status" value="1"/>
</dbReference>
<organism evidence="1 2">
    <name type="scientific">Velamenicoccus archaeovorus</name>
    <dbReference type="NCBI Taxonomy" id="1930593"/>
    <lineage>
        <taxon>Bacteria</taxon>
        <taxon>Pseudomonadati</taxon>
        <taxon>Candidatus Omnitrophota</taxon>
        <taxon>Candidatus Velamenicoccus</taxon>
    </lineage>
</organism>
<protein>
    <submittedName>
        <fullName evidence="1">DNA repair protein</fullName>
    </submittedName>
</protein>
<dbReference type="InterPro" id="IPR014519">
    <property type="entry name" value="UCP024492"/>
</dbReference>
<dbReference type="InterPro" id="IPR007438">
    <property type="entry name" value="DUF488"/>
</dbReference>
<dbReference type="OrthoDB" id="9789109at2"/>
<gene>
    <name evidence="1" type="ORF">BU251_06990</name>
</gene>
<proteinExistence type="predicted"/>
<dbReference type="PANTHER" id="PTHR39337">
    <property type="entry name" value="BLR5642 PROTEIN"/>
    <property type="match status" value="1"/>
</dbReference>
<dbReference type="AlphaFoldDB" id="A0A410P767"/>
<evidence type="ECO:0000313" key="2">
    <source>
        <dbReference type="Proteomes" id="UP000287243"/>
    </source>
</evidence>
<dbReference type="Proteomes" id="UP000287243">
    <property type="component" value="Chromosome"/>
</dbReference>
<accession>A0A410P767</accession>
<dbReference type="KEGG" id="vai:BU251_06990"/>
<sequence>MPDKIFTIGHGTRSVEEFARILQVFGVRKLVDVRTIPRSRHNPQFNKETLPQALKAFKISYLHMPTLGGLRRPKKDSINGAWQNASFRGFADYMQTKGFDRALGRLMRLAKGRTVAFMCAESVPWRCHRSLIGDALVARGWDVEHIYSATNARVHRMTPWAKKKGGRIFYPGAKASGAGLPREM</sequence>
<reference evidence="1 2" key="1">
    <citation type="submission" date="2017-01" db="EMBL/GenBank/DDBJ databases">
        <title>First insights into the biology of 'candidatus Vampirococcus archaeovorus'.</title>
        <authorList>
            <person name="Kizina J."/>
            <person name="Jordan S."/>
            <person name="Stueber K."/>
            <person name="Reinhardt R."/>
            <person name="Harder J."/>
        </authorList>
    </citation>
    <scope>NUCLEOTIDE SEQUENCE [LARGE SCALE GENOMIC DNA]</scope>
    <source>
        <strain evidence="1 2">LiM</strain>
    </source>
</reference>
<keyword evidence="2" id="KW-1185">Reference proteome</keyword>
<dbReference type="PANTHER" id="PTHR39337:SF1">
    <property type="entry name" value="BLR5642 PROTEIN"/>
    <property type="match status" value="1"/>
</dbReference>
<dbReference type="RefSeq" id="WP_128700309.1">
    <property type="nucleotide sequence ID" value="NZ_CP019384.1"/>
</dbReference>
<dbReference type="PIRSF" id="PIRSF024492">
    <property type="entry name" value="UCP024492"/>
    <property type="match status" value="1"/>
</dbReference>
<dbReference type="EMBL" id="CP019384">
    <property type="protein sequence ID" value="QAT18059.1"/>
    <property type="molecule type" value="Genomic_DNA"/>
</dbReference>